<feature type="transmembrane region" description="Helical" evidence="7">
    <location>
        <begin position="237"/>
        <end position="257"/>
    </location>
</feature>
<accession>A0ABN2FTC1</accession>
<reference evidence="10 11" key="1">
    <citation type="journal article" date="2019" name="Int. J. Syst. Evol. Microbiol.">
        <title>The Global Catalogue of Microorganisms (GCM) 10K type strain sequencing project: providing services to taxonomists for standard genome sequencing and annotation.</title>
        <authorList>
            <consortium name="The Broad Institute Genomics Platform"/>
            <consortium name="The Broad Institute Genome Sequencing Center for Infectious Disease"/>
            <person name="Wu L."/>
            <person name="Ma J."/>
        </authorList>
    </citation>
    <scope>NUCLEOTIDE SEQUENCE [LARGE SCALE GENOMIC DNA]</scope>
    <source>
        <strain evidence="10 11">JCM 14718</strain>
    </source>
</reference>
<feature type="transmembrane region" description="Helical" evidence="7">
    <location>
        <begin position="158"/>
        <end position="179"/>
    </location>
</feature>
<evidence type="ECO:0000256" key="7">
    <source>
        <dbReference type="SAM" id="Phobius"/>
    </source>
</evidence>
<dbReference type="Gene3D" id="3.40.50.300">
    <property type="entry name" value="P-loop containing nucleotide triphosphate hydrolases"/>
    <property type="match status" value="1"/>
</dbReference>
<evidence type="ECO:0000256" key="1">
    <source>
        <dbReference type="ARBA" id="ARBA00004651"/>
    </source>
</evidence>
<dbReference type="InterPro" id="IPR036640">
    <property type="entry name" value="ABC1_TM_sf"/>
</dbReference>
<dbReference type="Proteomes" id="UP001500618">
    <property type="component" value="Unassembled WGS sequence"/>
</dbReference>
<keyword evidence="2 7" id="KW-0812">Transmembrane</keyword>
<dbReference type="PANTHER" id="PTHR24221">
    <property type="entry name" value="ATP-BINDING CASSETTE SUB-FAMILY B"/>
    <property type="match status" value="1"/>
</dbReference>
<dbReference type="SUPFAM" id="SSF52540">
    <property type="entry name" value="P-loop containing nucleoside triphosphate hydrolases"/>
    <property type="match status" value="1"/>
</dbReference>
<keyword evidence="3" id="KW-0547">Nucleotide-binding</keyword>
<dbReference type="SUPFAM" id="SSF90123">
    <property type="entry name" value="ABC transporter transmembrane region"/>
    <property type="match status" value="1"/>
</dbReference>
<dbReference type="CDD" id="cd03228">
    <property type="entry name" value="ABCC_MRP_Like"/>
    <property type="match status" value="1"/>
</dbReference>
<keyword evidence="11" id="KW-1185">Reference proteome</keyword>
<dbReference type="SMART" id="SM00382">
    <property type="entry name" value="AAA"/>
    <property type="match status" value="1"/>
</dbReference>
<dbReference type="PROSITE" id="PS50929">
    <property type="entry name" value="ABC_TM1F"/>
    <property type="match status" value="1"/>
</dbReference>
<protein>
    <recommendedName>
        <fullName evidence="12">Thiol reductant ABC exporter subunit CydD</fullName>
    </recommendedName>
</protein>
<dbReference type="InterPro" id="IPR011527">
    <property type="entry name" value="ABC1_TM_dom"/>
</dbReference>
<evidence type="ECO:0000259" key="9">
    <source>
        <dbReference type="PROSITE" id="PS50929"/>
    </source>
</evidence>
<feature type="domain" description="ABC transporter" evidence="8">
    <location>
        <begin position="332"/>
        <end position="553"/>
    </location>
</feature>
<dbReference type="InterPro" id="IPR003439">
    <property type="entry name" value="ABC_transporter-like_ATP-bd"/>
</dbReference>
<comment type="caution">
    <text evidence="10">The sequence shown here is derived from an EMBL/GenBank/DDBJ whole genome shotgun (WGS) entry which is preliminary data.</text>
</comment>
<keyword evidence="5 7" id="KW-1133">Transmembrane helix</keyword>
<name>A0ABN2FTC1_9ACTN</name>
<dbReference type="InterPro" id="IPR014216">
    <property type="entry name" value="ABC_transptr_CydD"/>
</dbReference>
<evidence type="ECO:0008006" key="12">
    <source>
        <dbReference type="Google" id="ProtNLM"/>
    </source>
</evidence>
<dbReference type="Pfam" id="PF00664">
    <property type="entry name" value="ABC_membrane"/>
    <property type="match status" value="1"/>
</dbReference>
<dbReference type="RefSeq" id="WP_344306813.1">
    <property type="nucleotide sequence ID" value="NZ_BAAANY010000002.1"/>
</dbReference>
<keyword evidence="4" id="KW-0067">ATP-binding</keyword>
<dbReference type="PANTHER" id="PTHR24221:SF590">
    <property type="entry name" value="COMPONENT LINKED WITH THE ASSEMBLY OF CYTOCHROME' TRANSPORT TRANSMEMBRANE ATP-BINDING PROTEIN ABC TRANSPORTER CYDD-RELATED"/>
    <property type="match status" value="1"/>
</dbReference>
<gene>
    <name evidence="10" type="ORF">GCM10009765_05540</name>
</gene>
<evidence type="ECO:0000256" key="3">
    <source>
        <dbReference type="ARBA" id="ARBA00022741"/>
    </source>
</evidence>
<dbReference type="Pfam" id="PF00005">
    <property type="entry name" value="ABC_tran"/>
    <property type="match status" value="1"/>
</dbReference>
<evidence type="ECO:0000259" key="8">
    <source>
        <dbReference type="PROSITE" id="PS50893"/>
    </source>
</evidence>
<dbReference type="InterPro" id="IPR027417">
    <property type="entry name" value="P-loop_NTPase"/>
</dbReference>
<proteinExistence type="predicted"/>
<evidence type="ECO:0000256" key="5">
    <source>
        <dbReference type="ARBA" id="ARBA00022989"/>
    </source>
</evidence>
<evidence type="ECO:0000256" key="4">
    <source>
        <dbReference type="ARBA" id="ARBA00022840"/>
    </source>
</evidence>
<evidence type="ECO:0000256" key="6">
    <source>
        <dbReference type="ARBA" id="ARBA00023136"/>
    </source>
</evidence>
<sequence length="554" mass="58895">MSKDAVAGRLRGLPSVRRHLVVSTALAVVVAGTVLAQADAFAALLTETMSGRIRLDSASWLLAAVGARAVVGWVRVRLAERSAGAITCELRDAVSESCARRGPTRLTTERSGELVTLLTRGLAGLRPYLSGYLPATVTAAIIPVTVLIRLAVADPTSAVITAVTLPLVPIFGILVGWHTQTKTDLQWRRLSTVGGHFLDVVRGLPTLRMYGRARAQVEVIRQLADRCRVATMATLRIAFLSALVLEILASLAVALVAVPLGFRLLDGQVGLRTALLVLLLAPEAFLALRAAGGQFHASAEGLAAAKDVFAVLDLPAAAPKPTLSVRSAAARIEFENVSVRYEPDGPYALRDVSLTIRPGERIAVAGPSGAGKSTLLSLLLRFMEPTSGRITVDGANLADLDPEQWRRRIGWLPQRPRLFARSVAENIRLGQPSYDLEAVATAARQAGADIFIDALPAGYATVLGENGCGLSAGQVQRVALARTFLQDHDLVLLDEPTARLDRATEADVLAGIERISQGRTALLVAHRPAVAALADRLLRLENGHLEVGECVRLG</sequence>
<feature type="transmembrane region" description="Helical" evidence="7">
    <location>
        <begin position="57"/>
        <end position="76"/>
    </location>
</feature>
<evidence type="ECO:0000313" key="10">
    <source>
        <dbReference type="EMBL" id="GAA1659087.1"/>
    </source>
</evidence>
<evidence type="ECO:0000313" key="11">
    <source>
        <dbReference type="Proteomes" id="UP001500618"/>
    </source>
</evidence>
<dbReference type="PROSITE" id="PS50893">
    <property type="entry name" value="ABC_TRANSPORTER_2"/>
    <property type="match status" value="1"/>
</dbReference>
<dbReference type="Gene3D" id="1.20.1560.10">
    <property type="entry name" value="ABC transporter type 1, transmembrane domain"/>
    <property type="match status" value="1"/>
</dbReference>
<comment type="subcellular location">
    <subcellularLocation>
        <location evidence="1">Cell membrane</location>
        <topology evidence="1">Multi-pass membrane protein</topology>
    </subcellularLocation>
</comment>
<feature type="domain" description="ABC transmembrane type-1" evidence="9">
    <location>
        <begin position="21"/>
        <end position="300"/>
    </location>
</feature>
<evidence type="ECO:0000256" key="2">
    <source>
        <dbReference type="ARBA" id="ARBA00022692"/>
    </source>
</evidence>
<dbReference type="InterPro" id="IPR003593">
    <property type="entry name" value="AAA+_ATPase"/>
</dbReference>
<feature type="transmembrane region" description="Helical" evidence="7">
    <location>
        <begin position="20"/>
        <end position="45"/>
    </location>
</feature>
<dbReference type="CDD" id="cd18584">
    <property type="entry name" value="ABC_6TM_AarD_CydD"/>
    <property type="match status" value="1"/>
</dbReference>
<dbReference type="EMBL" id="BAAANY010000002">
    <property type="protein sequence ID" value="GAA1659087.1"/>
    <property type="molecule type" value="Genomic_DNA"/>
</dbReference>
<dbReference type="InterPro" id="IPR039421">
    <property type="entry name" value="Type_1_exporter"/>
</dbReference>
<dbReference type="NCBIfam" id="TIGR02857">
    <property type="entry name" value="CydD"/>
    <property type="match status" value="1"/>
</dbReference>
<organism evidence="10 11">
    <name type="scientific">Fodinicola feengrottensis</name>
    <dbReference type="NCBI Taxonomy" id="435914"/>
    <lineage>
        <taxon>Bacteria</taxon>
        <taxon>Bacillati</taxon>
        <taxon>Actinomycetota</taxon>
        <taxon>Actinomycetes</taxon>
        <taxon>Mycobacteriales</taxon>
        <taxon>Fodinicola</taxon>
    </lineage>
</organism>
<keyword evidence="6 7" id="KW-0472">Membrane</keyword>
<feature type="transmembrane region" description="Helical" evidence="7">
    <location>
        <begin position="129"/>
        <end position="152"/>
    </location>
</feature>